<dbReference type="AlphaFoldDB" id="A0A250YAT0"/>
<dbReference type="GeneID" id="109684239"/>
<organism evidence="3">
    <name type="scientific">Castor canadensis</name>
    <name type="common">American beaver</name>
    <dbReference type="NCBI Taxonomy" id="51338"/>
    <lineage>
        <taxon>Eukaryota</taxon>
        <taxon>Metazoa</taxon>
        <taxon>Chordata</taxon>
        <taxon>Craniata</taxon>
        <taxon>Vertebrata</taxon>
        <taxon>Euteleostomi</taxon>
        <taxon>Mammalia</taxon>
        <taxon>Eutheria</taxon>
        <taxon>Euarchontoglires</taxon>
        <taxon>Glires</taxon>
        <taxon>Rodentia</taxon>
        <taxon>Castorimorpha</taxon>
        <taxon>Castoridae</taxon>
        <taxon>Castor</taxon>
    </lineage>
</organism>
<evidence type="ECO:0000256" key="2">
    <source>
        <dbReference type="SAM" id="MobiDB-lite"/>
    </source>
</evidence>
<sequence>MGWSQSLFRTWWRALSKEVKELVGTDHLGNKYYYIPEYKNWRGQIIREKRFVEAANKKEIDYEVGNIPTEWEAWIRKTRKIPPTMEEILKNEKYREEMKIKSKDFDEKLLSEETKGELLLPPIQTEIKGHASAPFFGKEEPSVAPTSTGKTFQPGSWMPQDGKRHNQ</sequence>
<reference evidence="3" key="1">
    <citation type="journal article" date="2017" name="G3 (Bethesda)">
        <title>De Novo Genome and Transcriptome Assembly of the Canadian Beaver (Castor canadensis).</title>
        <authorList>
            <person name="Lok S."/>
            <person name="Paton T.A."/>
            <person name="Wang Z."/>
            <person name="Kaur G."/>
            <person name="Walker S."/>
            <person name="Yuen R.K."/>
            <person name="Sung W.W."/>
            <person name="Whitney J."/>
            <person name="Buchanan J.A."/>
            <person name="Trost B."/>
            <person name="Singh N."/>
            <person name="Apresto B."/>
            <person name="Chen N."/>
            <person name="Coole M."/>
            <person name="Dawson T.J."/>
            <person name="Ho K.Y."/>
            <person name="Hu Z."/>
            <person name="Pullenayegum S."/>
            <person name="Samler K."/>
            <person name="Shipstone A."/>
            <person name="Tsoi F."/>
            <person name="Wang T."/>
            <person name="Pereira S.L."/>
            <person name="Rostami P."/>
            <person name="Ryan C.A."/>
            <person name="Tong A.H."/>
            <person name="Ng K."/>
            <person name="Sundaravadanam Y."/>
            <person name="Simpson J.T."/>
            <person name="Lim B.K."/>
            <person name="Engstrom M.D."/>
            <person name="Dutton C.J."/>
            <person name="Kerr K.C."/>
            <person name="Franke M."/>
            <person name="Rapley W."/>
            <person name="Wintle R.F."/>
            <person name="Scherer S.W."/>
        </authorList>
    </citation>
    <scope>NUCLEOTIDE SEQUENCE</scope>
    <source>
        <strain evidence="3">Ward</strain>
        <tissue evidence="3">Leukocyte</tissue>
    </source>
</reference>
<accession>A0A250YAT0</accession>
<dbReference type="PANTHER" id="PTHR32470:SF2">
    <property type="entry name" value="NADH DEHYDROGENASE [UBIQUINONE] 1 ALPHA SUBCOMPLEX ASSEMBLY FACTOR 2"/>
    <property type="match status" value="1"/>
</dbReference>
<dbReference type="RefSeq" id="XP_073933535.1">
    <property type="nucleotide sequence ID" value="XM_074077434.1"/>
</dbReference>
<evidence type="ECO:0000313" key="3">
    <source>
        <dbReference type="EMBL" id="JAV40728.1"/>
    </source>
</evidence>
<dbReference type="GO" id="GO:0005739">
    <property type="term" value="C:mitochondrion"/>
    <property type="evidence" value="ECO:0007669"/>
    <property type="project" value="TreeGrafter"/>
</dbReference>
<dbReference type="GO" id="GO:0032981">
    <property type="term" value="P:mitochondrial respiratory chain complex I assembly"/>
    <property type="evidence" value="ECO:0007669"/>
    <property type="project" value="TreeGrafter"/>
</dbReference>
<feature type="region of interest" description="Disordered" evidence="2">
    <location>
        <begin position="134"/>
        <end position="167"/>
    </location>
</feature>
<dbReference type="PANTHER" id="PTHR32470">
    <property type="entry name" value="ADH DEHYDROGENASE [UBIQUINONE] 1 ALPHA SUBCOMPLEX ASSEMBLY FACTOR 2"/>
    <property type="match status" value="1"/>
</dbReference>
<proteinExistence type="inferred from homology"/>
<protein>
    <submittedName>
        <fullName evidence="3">Mimitin, mitochondrial</fullName>
    </submittedName>
</protein>
<dbReference type="InterPro" id="IPR052618">
    <property type="entry name" value="ComplexI_NDUFA12"/>
</dbReference>
<name>A0A250YAT0_CASCN</name>
<dbReference type="GO" id="GO:0045271">
    <property type="term" value="C:respiratory chain complex I"/>
    <property type="evidence" value="ECO:0007669"/>
    <property type="project" value="InterPro"/>
</dbReference>
<evidence type="ECO:0000256" key="1">
    <source>
        <dbReference type="ARBA" id="ARBA00007355"/>
    </source>
</evidence>
<comment type="similarity">
    <text evidence="1">Belongs to the complex I NDUFA12 subunit family.</text>
</comment>
<feature type="compositionally biased region" description="Polar residues" evidence="2">
    <location>
        <begin position="144"/>
        <end position="154"/>
    </location>
</feature>
<dbReference type="EMBL" id="GFFW01004060">
    <property type="protein sequence ID" value="JAV40728.1"/>
    <property type="molecule type" value="Transcribed_RNA"/>
</dbReference>
<dbReference type="Pfam" id="PF05071">
    <property type="entry name" value="NDUFA12"/>
    <property type="match status" value="1"/>
</dbReference>
<gene>
    <name evidence="3" type="primary">NDUFAF2</name>
</gene>
<dbReference type="InterPro" id="IPR007763">
    <property type="entry name" value="NDUFA12"/>
</dbReference>